<feature type="transmembrane region" description="Helical" evidence="9">
    <location>
        <begin position="268"/>
        <end position="294"/>
    </location>
</feature>
<feature type="transmembrane region" description="Helical" evidence="9">
    <location>
        <begin position="119"/>
        <end position="138"/>
    </location>
</feature>
<feature type="transmembrane region" description="Helical" evidence="9">
    <location>
        <begin position="193"/>
        <end position="215"/>
    </location>
</feature>
<dbReference type="Gene3D" id="1.20.1250.20">
    <property type="entry name" value="MFS general substrate transporter like domains"/>
    <property type="match status" value="2"/>
</dbReference>
<keyword evidence="3" id="KW-0813">Transport</keyword>
<evidence type="ECO:0000256" key="9">
    <source>
        <dbReference type="SAM" id="Phobius"/>
    </source>
</evidence>
<dbReference type="GO" id="GO:0015293">
    <property type="term" value="F:symporter activity"/>
    <property type="evidence" value="ECO:0007669"/>
    <property type="project" value="InterPro"/>
</dbReference>
<dbReference type="InterPro" id="IPR036259">
    <property type="entry name" value="MFS_trans_sf"/>
</dbReference>
<evidence type="ECO:0000256" key="6">
    <source>
        <dbReference type="ARBA" id="ARBA00022989"/>
    </source>
</evidence>
<feature type="transmembrane region" description="Helical" evidence="9">
    <location>
        <begin position="443"/>
        <end position="465"/>
    </location>
</feature>
<dbReference type="CDD" id="cd17332">
    <property type="entry name" value="MFS_MelB_like"/>
    <property type="match status" value="1"/>
</dbReference>
<feature type="transmembrane region" description="Helical" evidence="9">
    <location>
        <begin position="49"/>
        <end position="74"/>
    </location>
</feature>
<evidence type="ECO:0000256" key="8">
    <source>
        <dbReference type="SAM" id="MobiDB-lite"/>
    </source>
</evidence>
<organism evidence="10 11">
    <name type="scientific">Spirochaeta lutea</name>
    <dbReference type="NCBI Taxonomy" id="1480694"/>
    <lineage>
        <taxon>Bacteria</taxon>
        <taxon>Pseudomonadati</taxon>
        <taxon>Spirochaetota</taxon>
        <taxon>Spirochaetia</taxon>
        <taxon>Spirochaetales</taxon>
        <taxon>Spirochaetaceae</taxon>
        <taxon>Spirochaeta</taxon>
    </lineage>
</organism>
<evidence type="ECO:0000256" key="4">
    <source>
        <dbReference type="ARBA" id="ARBA00022475"/>
    </source>
</evidence>
<feature type="transmembrane region" description="Helical" evidence="9">
    <location>
        <begin position="360"/>
        <end position="380"/>
    </location>
</feature>
<dbReference type="InterPro" id="IPR018043">
    <property type="entry name" value="Na/Gal_symport_CS"/>
</dbReference>
<evidence type="ECO:0000256" key="2">
    <source>
        <dbReference type="ARBA" id="ARBA00009617"/>
    </source>
</evidence>
<accession>A0A098R3H9</accession>
<comment type="caution">
    <text evidence="10">The sequence shown here is derived from an EMBL/GenBank/DDBJ whole genome shotgun (WGS) entry which is preliminary data.</text>
</comment>
<reference evidence="10 11" key="1">
    <citation type="submission" date="2014-05" db="EMBL/GenBank/DDBJ databases">
        <title>De novo Genome Sequence of Spirocheata sp.</title>
        <authorList>
            <person name="Shivani Y."/>
            <person name="Subhash Y."/>
            <person name="Tushar L."/>
            <person name="Sasikala C."/>
            <person name="Ramana C.V."/>
        </authorList>
    </citation>
    <scope>NUCLEOTIDE SEQUENCE [LARGE SCALE GENOMIC DNA]</scope>
    <source>
        <strain evidence="10 11">JC230</strain>
    </source>
</reference>
<feature type="transmembrane region" description="Helical" evidence="9">
    <location>
        <begin position="221"/>
        <end position="242"/>
    </location>
</feature>
<evidence type="ECO:0000256" key="5">
    <source>
        <dbReference type="ARBA" id="ARBA00022692"/>
    </source>
</evidence>
<feature type="transmembrane region" description="Helical" evidence="9">
    <location>
        <begin position="336"/>
        <end position="354"/>
    </location>
</feature>
<dbReference type="PANTHER" id="PTHR11328">
    <property type="entry name" value="MAJOR FACILITATOR SUPERFAMILY DOMAIN-CONTAINING PROTEIN"/>
    <property type="match status" value="1"/>
</dbReference>
<dbReference type="Proteomes" id="UP000029692">
    <property type="component" value="Unassembled WGS sequence"/>
</dbReference>
<dbReference type="SUPFAM" id="SSF103473">
    <property type="entry name" value="MFS general substrate transporter"/>
    <property type="match status" value="1"/>
</dbReference>
<feature type="transmembrane region" description="Helical" evidence="9">
    <location>
        <begin position="401"/>
        <end position="423"/>
    </location>
</feature>
<proteinExistence type="inferred from homology"/>
<dbReference type="PROSITE" id="PS00872">
    <property type="entry name" value="NA_GALACTOSIDE_SYMP"/>
    <property type="match status" value="1"/>
</dbReference>
<dbReference type="EMBL" id="JNUP01000041">
    <property type="protein sequence ID" value="KGE73277.1"/>
    <property type="molecule type" value="Genomic_DNA"/>
</dbReference>
<keyword evidence="11" id="KW-1185">Reference proteome</keyword>
<feature type="transmembrane region" description="Helical" evidence="9">
    <location>
        <begin position="306"/>
        <end position="324"/>
    </location>
</feature>
<keyword evidence="5 9" id="KW-0812">Transmembrane</keyword>
<feature type="compositionally biased region" description="Polar residues" evidence="8">
    <location>
        <begin position="484"/>
        <end position="496"/>
    </location>
</feature>
<dbReference type="Pfam" id="PF13347">
    <property type="entry name" value="MFS_2"/>
    <property type="match status" value="1"/>
</dbReference>
<dbReference type="GO" id="GO:0008643">
    <property type="term" value="P:carbohydrate transport"/>
    <property type="evidence" value="ECO:0007669"/>
    <property type="project" value="InterPro"/>
</dbReference>
<keyword evidence="4" id="KW-1003">Cell membrane</keyword>
<evidence type="ECO:0000313" key="10">
    <source>
        <dbReference type="EMBL" id="KGE73277.1"/>
    </source>
</evidence>
<keyword evidence="7 9" id="KW-0472">Membrane</keyword>
<comment type="similarity">
    <text evidence="2">Belongs to the sodium:galactoside symporter (TC 2.A.2) family.</text>
</comment>
<protein>
    <recommendedName>
        <fullName evidence="12">MFS transporter</fullName>
    </recommendedName>
</protein>
<dbReference type="InterPro" id="IPR039672">
    <property type="entry name" value="MFS_2"/>
</dbReference>
<gene>
    <name evidence="10" type="ORF">DC28_04730</name>
</gene>
<name>A0A098R3H9_9SPIO</name>
<dbReference type="InterPro" id="IPR001927">
    <property type="entry name" value="Na/Gal_symport"/>
</dbReference>
<evidence type="ECO:0000313" key="11">
    <source>
        <dbReference type="Proteomes" id="UP000029692"/>
    </source>
</evidence>
<evidence type="ECO:0000256" key="7">
    <source>
        <dbReference type="ARBA" id="ARBA00023136"/>
    </source>
</evidence>
<comment type="subcellular location">
    <subcellularLocation>
        <location evidence="1">Cell membrane</location>
        <topology evidence="1">Multi-pass membrane protein</topology>
    </subcellularLocation>
</comment>
<evidence type="ECO:0008006" key="12">
    <source>
        <dbReference type="Google" id="ProtNLM"/>
    </source>
</evidence>
<dbReference type="eggNOG" id="COG2211">
    <property type="taxonomic scope" value="Bacteria"/>
</dbReference>
<feature type="non-terminal residue" evidence="10">
    <location>
        <position position="1"/>
    </location>
</feature>
<dbReference type="PANTHER" id="PTHR11328:SF24">
    <property type="entry name" value="MAJOR FACILITATOR SUPERFAMILY (MFS) PROFILE DOMAIN-CONTAINING PROTEIN"/>
    <property type="match status" value="1"/>
</dbReference>
<feature type="region of interest" description="Disordered" evidence="8">
    <location>
        <begin position="482"/>
        <end position="505"/>
    </location>
</feature>
<dbReference type="NCBIfam" id="TIGR00792">
    <property type="entry name" value="gph"/>
    <property type="match status" value="1"/>
</dbReference>
<dbReference type="GO" id="GO:0006814">
    <property type="term" value="P:sodium ion transport"/>
    <property type="evidence" value="ECO:0007669"/>
    <property type="project" value="InterPro"/>
</dbReference>
<dbReference type="GO" id="GO:0005886">
    <property type="term" value="C:plasma membrane"/>
    <property type="evidence" value="ECO:0007669"/>
    <property type="project" value="UniProtKB-SubCell"/>
</dbReference>
<evidence type="ECO:0000256" key="1">
    <source>
        <dbReference type="ARBA" id="ARBA00004651"/>
    </source>
</evidence>
<dbReference type="AlphaFoldDB" id="A0A098R3H9"/>
<sequence>LQGWGEVCKKLQGFAHYEKDQIPTILAIMTNKNDSGGVSEPHQLSTARLVLYGFGDTSFSLAITTVGAFLAVFLTDIVGISPAYAAGAIFLGRTWDYISDPLLGFLSDRTRSPWGRRRPYILFGTPFLGITFALLWWVPPVEGQLALAVYYGVMYLLFTTAATVVFMPYVALTPEIAPGYDQRTRVTGYRMAFSIAGSLVAFIVPLLIVGTFEAANAPRALTMGVLFGLFFCIPLYTAFFAAKERGEFVHSKPPRLRDSVRAFMGNKAFLYGMGIFLLTWITIDLIQALLLYYIKYVVVRDGYSELIMASIFVSALVSLPLWDWLSRRFDKRRAMIYGYIGWIVVMVILSAFTAQVNLGLIVGLCVLAGLGVGAAHVMPWSILPDAIEVGEEKTGQRHEGVFYSVVFLVQKAASSFAIPLALLVLEAAGYRGDLTVQGPQAIFALRMLMGLVPAVFLTGAIFLAVKYPLKREQHQALLAKLEAQRQSQSDENSATGPGSIPAETE</sequence>
<evidence type="ECO:0000256" key="3">
    <source>
        <dbReference type="ARBA" id="ARBA00022448"/>
    </source>
</evidence>
<dbReference type="STRING" id="1480694.DC28_04730"/>
<keyword evidence="6 9" id="KW-1133">Transmembrane helix</keyword>
<feature type="transmembrane region" description="Helical" evidence="9">
    <location>
        <begin position="150"/>
        <end position="172"/>
    </location>
</feature>